<sequence>PKLYLYQVNQVVEKELYVQIQRINYLSPNFQWGRDQLQNNPNNDLSKIIKNDLEAGRVVSQNLIVKLMENAMEQHKQAKLFLVDGFPRDLNQFECISKKIDQNRCYLINLMCDDDTCYKRLYNRHSKRKAETEL</sequence>
<accession>A0A146K5T4</accession>
<dbReference type="GO" id="GO:0019205">
    <property type="term" value="F:nucleobase-containing compound kinase activity"/>
    <property type="evidence" value="ECO:0007669"/>
    <property type="project" value="InterPro"/>
</dbReference>
<proteinExistence type="predicted"/>
<gene>
    <name evidence="4" type="ORF">TPC1_15898</name>
</gene>
<dbReference type="AlphaFoldDB" id="A0A146K5T4"/>
<dbReference type="InterPro" id="IPR000850">
    <property type="entry name" value="Adenylat/UMP-CMP_kin"/>
</dbReference>
<dbReference type="PANTHER" id="PTHR23359">
    <property type="entry name" value="NUCLEOTIDE KINASE"/>
    <property type="match status" value="1"/>
</dbReference>
<dbReference type="SUPFAM" id="SSF52540">
    <property type="entry name" value="P-loop containing nucleoside triphosphate hydrolases"/>
    <property type="match status" value="1"/>
</dbReference>
<keyword evidence="2" id="KW-0547">Nucleotide-binding</keyword>
<evidence type="ECO:0000313" key="4">
    <source>
        <dbReference type="EMBL" id="JAP92233.1"/>
    </source>
</evidence>
<dbReference type="PROSITE" id="PS00113">
    <property type="entry name" value="ADENYLATE_KINASE"/>
    <property type="match status" value="1"/>
</dbReference>
<keyword evidence="1" id="KW-0808">Transferase</keyword>
<feature type="non-terminal residue" evidence="4">
    <location>
        <position position="134"/>
    </location>
</feature>
<reference evidence="4" key="1">
    <citation type="submission" date="2015-07" db="EMBL/GenBank/DDBJ databases">
        <title>Adaptation to a free-living lifestyle via gene acquisitions in the diplomonad Trepomonas sp. PC1.</title>
        <authorList>
            <person name="Xu F."/>
            <person name="Jerlstrom-Hultqvist J."/>
            <person name="Kolisko M."/>
            <person name="Simpson A.G.B."/>
            <person name="Roger A.J."/>
            <person name="Svard S.G."/>
            <person name="Andersson J.O."/>
        </authorList>
    </citation>
    <scope>NUCLEOTIDE SEQUENCE</scope>
    <source>
        <strain evidence="4">PC1</strain>
    </source>
</reference>
<name>A0A146K5T4_9EUKA</name>
<protein>
    <submittedName>
        <fullName evidence="4">Adenylate kinase 4 (CMP-UMP kinase)</fullName>
    </submittedName>
</protein>
<dbReference type="EMBL" id="GDID01004373">
    <property type="protein sequence ID" value="JAP92233.1"/>
    <property type="molecule type" value="Transcribed_RNA"/>
</dbReference>
<feature type="non-terminal residue" evidence="4">
    <location>
        <position position="1"/>
    </location>
</feature>
<dbReference type="Pfam" id="PF00406">
    <property type="entry name" value="ADK"/>
    <property type="match status" value="1"/>
</dbReference>
<organism evidence="4">
    <name type="scientific">Trepomonas sp. PC1</name>
    <dbReference type="NCBI Taxonomy" id="1076344"/>
    <lineage>
        <taxon>Eukaryota</taxon>
        <taxon>Metamonada</taxon>
        <taxon>Diplomonadida</taxon>
        <taxon>Hexamitidae</taxon>
        <taxon>Hexamitinae</taxon>
        <taxon>Trepomonas</taxon>
    </lineage>
</organism>
<evidence type="ECO:0000256" key="1">
    <source>
        <dbReference type="ARBA" id="ARBA00022679"/>
    </source>
</evidence>
<evidence type="ECO:0000256" key="3">
    <source>
        <dbReference type="ARBA" id="ARBA00022777"/>
    </source>
</evidence>
<dbReference type="GO" id="GO:0006139">
    <property type="term" value="P:nucleobase-containing compound metabolic process"/>
    <property type="evidence" value="ECO:0007669"/>
    <property type="project" value="InterPro"/>
</dbReference>
<dbReference type="GO" id="GO:0005524">
    <property type="term" value="F:ATP binding"/>
    <property type="evidence" value="ECO:0007669"/>
    <property type="project" value="InterPro"/>
</dbReference>
<evidence type="ECO:0000256" key="2">
    <source>
        <dbReference type="ARBA" id="ARBA00022741"/>
    </source>
</evidence>
<dbReference type="Gene3D" id="3.40.50.300">
    <property type="entry name" value="P-loop containing nucleotide triphosphate hydrolases"/>
    <property type="match status" value="1"/>
</dbReference>
<dbReference type="InterPro" id="IPR033690">
    <property type="entry name" value="Adenylat_kinase_CS"/>
</dbReference>
<dbReference type="InterPro" id="IPR027417">
    <property type="entry name" value="P-loop_NTPase"/>
</dbReference>
<keyword evidence="3 4" id="KW-0418">Kinase</keyword>